<proteinExistence type="predicted"/>
<evidence type="ECO:0000313" key="2">
    <source>
        <dbReference type="Proteomes" id="UP001054252"/>
    </source>
</evidence>
<dbReference type="Proteomes" id="UP001054252">
    <property type="component" value="Unassembled WGS sequence"/>
</dbReference>
<dbReference type="EMBL" id="BPVZ01000103">
    <property type="protein sequence ID" value="GKV33933.1"/>
    <property type="molecule type" value="Genomic_DNA"/>
</dbReference>
<name>A0AAV5LA12_9ROSI</name>
<dbReference type="AlphaFoldDB" id="A0AAV5LA12"/>
<reference evidence="1 2" key="1">
    <citation type="journal article" date="2021" name="Commun. Biol.">
        <title>The genome of Shorea leprosula (Dipterocarpaceae) highlights the ecological relevance of drought in aseasonal tropical rainforests.</title>
        <authorList>
            <person name="Ng K.K.S."/>
            <person name="Kobayashi M.J."/>
            <person name="Fawcett J.A."/>
            <person name="Hatakeyama M."/>
            <person name="Paape T."/>
            <person name="Ng C.H."/>
            <person name="Ang C.C."/>
            <person name="Tnah L.H."/>
            <person name="Lee C.T."/>
            <person name="Nishiyama T."/>
            <person name="Sese J."/>
            <person name="O'Brien M.J."/>
            <person name="Copetti D."/>
            <person name="Mohd Noor M.I."/>
            <person name="Ong R.C."/>
            <person name="Putra M."/>
            <person name="Sireger I.Z."/>
            <person name="Indrioko S."/>
            <person name="Kosugi Y."/>
            <person name="Izuno A."/>
            <person name="Isagi Y."/>
            <person name="Lee S.L."/>
            <person name="Shimizu K.K."/>
        </authorList>
    </citation>
    <scope>NUCLEOTIDE SEQUENCE [LARGE SCALE GENOMIC DNA]</scope>
    <source>
        <strain evidence="1">214</strain>
    </source>
</reference>
<comment type="caution">
    <text evidence="1">The sequence shown here is derived from an EMBL/GenBank/DDBJ whole genome shotgun (WGS) entry which is preliminary data.</text>
</comment>
<evidence type="ECO:0000313" key="1">
    <source>
        <dbReference type="EMBL" id="GKV33933.1"/>
    </source>
</evidence>
<sequence length="66" mass="7667">MYINPTVPWNHKTIDCLPEIILRCHFPILLFFFPLQPNKAPKLLATSSLEKPVKLDDFPLFSCPRT</sequence>
<gene>
    <name evidence="1" type="ORF">SLEP1_g42369</name>
</gene>
<keyword evidence="2" id="KW-1185">Reference proteome</keyword>
<accession>A0AAV5LA12</accession>
<organism evidence="1 2">
    <name type="scientific">Rubroshorea leprosula</name>
    <dbReference type="NCBI Taxonomy" id="152421"/>
    <lineage>
        <taxon>Eukaryota</taxon>
        <taxon>Viridiplantae</taxon>
        <taxon>Streptophyta</taxon>
        <taxon>Embryophyta</taxon>
        <taxon>Tracheophyta</taxon>
        <taxon>Spermatophyta</taxon>
        <taxon>Magnoliopsida</taxon>
        <taxon>eudicotyledons</taxon>
        <taxon>Gunneridae</taxon>
        <taxon>Pentapetalae</taxon>
        <taxon>rosids</taxon>
        <taxon>malvids</taxon>
        <taxon>Malvales</taxon>
        <taxon>Dipterocarpaceae</taxon>
        <taxon>Rubroshorea</taxon>
    </lineage>
</organism>
<protein>
    <submittedName>
        <fullName evidence="1">Uncharacterized protein</fullName>
    </submittedName>
</protein>